<dbReference type="Pfam" id="PF08547">
    <property type="entry name" value="CIA30"/>
    <property type="match status" value="1"/>
</dbReference>
<keyword evidence="4" id="KW-1185">Reference proteome</keyword>
<proteinExistence type="inferred from homology"/>
<comment type="caution">
    <text evidence="3">The sequence shown here is derived from an EMBL/GenBank/DDBJ whole genome shotgun (WGS) entry which is preliminary data.</text>
</comment>
<accession>A0AA36NJM5</accession>
<evidence type="ECO:0000313" key="4">
    <source>
        <dbReference type="Proteomes" id="UP001178507"/>
    </source>
</evidence>
<dbReference type="SUPFAM" id="SSF49785">
    <property type="entry name" value="Galactose-binding domain-like"/>
    <property type="match status" value="1"/>
</dbReference>
<dbReference type="InterPro" id="IPR008979">
    <property type="entry name" value="Galactose-bd-like_sf"/>
</dbReference>
<reference evidence="3" key="1">
    <citation type="submission" date="2023-08" db="EMBL/GenBank/DDBJ databases">
        <authorList>
            <person name="Chen Y."/>
            <person name="Shah S."/>
            <person name="Dougan E. K."/>
            <person name="Thang M."/>
            <person name="Chan C."/>
        </authorList>
    </citation>
    <scope>NUCLEOTIDE SEQUENCE</scope>
</reference>
<dbReference type="PANTHER" id="PTHR13194">
    <property type="entry name" value="COMPLEX I INTERMEDIATE-ASSOCIATED PROTEIN 30"/>
    <property type="match status" value="1"/>
</dbReference>
<protein>
    <recommendedName>
        <fullName evidence="2">NADH:ubiquinone oxidoreductase intermediate-associated protein 30 domain-containing protein</fullName>
    </recommendedName>
</protein>
<feature type="domain" description="NADH:ubiquinone oxidoreductase intermediate-associated protein 30" evidence="2">
    <location>
        <begin position="200"/>
        <end position="353"/>
    </location>
</feature>
<dbReference type="AlphaFoldDB" id="A0AA36NJM5"/>
<gene>
    <name evidence="3" type="ORF">EVOR1521_LOCUS30815</name>
</gene>
<sequence length="359" mass="38894">MCLARQGRRASHRGHQKAYLQDFHPGCRPLWACHRPAFHLAWAQMPSQNLKAPEAQELATEYEMGWLPGDKCSAAACEESAKVLSMFCPHMGKVDEVPGALKADWDSRRVAAASGCLLRCFGFCVCSQQSGAEPQDSSSGRSRAAPLGWLQSFAHRRAAAFFGALPNPLSVFEQSGPGTAKAITPDTTVWSAENPLGLVWGPLDDVVMGGASQSKLQGTSWRGNVITEGGGFAGIRSQPIKPALDVSQCTGLKIRVKGGDGQRFKLIIRDSYDWNGIAWSYEFDTRSLLPSMDGVIEASAPFSELVPTLFARSVSDQVFNKAQLTAVQITLSKFGYDGALNPNFKAGEFTLDIESIKTF</sequence>
<organism evidence="3 4">
    <name type="scientific">Effrenium voratum</name>
    <dbReference type="NCBI Taxonomy" id="2562239"/>
    <lineage>
        <taxon>Eukaryota</taxon>
        <taxon>Sar</taxon>
        <taxon>Alveolata</taxon>
        <taxon>Dinophyceae</taxon>
        <taxon>Suessiales</taxon>
        <taxon>Symbiodiniaceae</taxon>
        <taxon>Effrenium</taxon>
    </lineage>
</organism>
<evidence type="ECO:0000259" key="2">
    <source>
        <dbReference type="Pfam" id="PF08547"/>
    </source>
</evidence>
<dbReference type="GO" id="GO:0010257">
    <property type="term" value="P:NADH dehydrogenase complex assembly"/>
    <property type="evidence" value="ECO:0007669"/>
    <property type="project" value="TreeGrafter"/>
</dbReference>
<evidence type="ECO:0000256" key="1">
    <source>
        <dbReference type="ARBA" id="ARBA00007884"/>
    </source>
</evidence>
<dbReference type="EMBL" id="CAUJNA010003788">
    <property type="protein sequence ID" value="CAJ1409822.1"/>
    <property type="molecule type" value="Genomic_DNA"/>
</dbReference>
<dbReference type="GO" id="GO:0051082">
    <property type="term" value="F:unfolded protein binding"/>
    <property type="evidence" value="ECO:0007669"/>
    <property type="project" value="TreeGrafter"/>
</dbReference>
<name>A0AA36NJM5_9DINO</name>
<dbReference type="Proteomes" id="UP001178507">
    <property type="component" value="Unassembled WGS sequence"/>
</dbReference>
<dbReference type="InterPro" id="IPR013857">
    <property type="entry name" value="NADH-UbQ_OxRdtase-assoc_prot30"/>
</dbReference>
<dbReference type="InterPro" id="IPR039131">
    <property type="entry name" value="NDUFAF1"/>
</dbReference>
<evidence type="ECO:0000313" key="3">
    <source>
        <dbReference type="EMBL" id="CAJ1409822.1"/>
    </source>
</evidence>
<dbReference type="PANTHER" id="PTHR13194:SF19">
    <property type="entry name" value="NAD(P)-BINDING ROSSMANN-FOLD SUPERFAMILY PROTEIN"/>
    <property type="match status" value="1"/>
</dbReference>
<comment type="similarity">
    <text evidence="1">Belongs to the CIA30 family.</text>
</comment>